<proteinExistence type="inferred from homology"/>
<protein>
    <submittedName>
        <fullName evidence="10">Acyl-CoA dehydrogenase family protein</fullName>
    </submittedName>
</protein>
<evidence type="ECO:0000256" key="4">
    <source>
        <dbReference type="ARBA" id="ARBA00022827"/>
    </source>
</evidence>
<keyword evidence="11" id="KW-1185">Reference proteome</keyword>
<dbReference type="Proteomes" id="UP001596074">
    <property type="component" value="Unassembled WGS sequence"/>
</dbReference>
<organism evidence="10 11">
    <name type="scientific">Actinomadura rugatobispora</name>
    <dbReference type="NCBI Taxonomy" id="1994"/>
    <lineage>
        <taxon>Bacteria</taxon>
        <taxon>Bacillati</taxon>
        <taxon>Actinomycetota</taxon>
        <taxon>Actinomycetes</taxon>
        <taxon>Streptosporangiales</taxon>
        <taxon>Thermomonosporaceae</taxon>
        <taxon>Actinomadura</taxon>
    </lineage>
</organism>
<evidence type="ECO:0000259" key="9">
    <source>
        <dbReference type="Pfam" id="PF02771"/>
    </source>
</evidence>
<dbReference type="InterPro" id="IPR046373">
    <property type="entry name" value="Acyl-CoA_Oxase/DH_mid-dom_sf"/>
</dbReference>
<dbReference type="InterPro" id="IPR036250">
    <property type="entry name" value="AcylCo_DH-like_C"/>
</dbReference>
<evidence type="ECO:0000313" key="10">
    <source>
        <dbReference type="EMBL" id="MFC5751859.1"/>
    </source>
</evidence>
<dbReference type="Pfam" id="PF00441">
    <property type="entry name" value="Acyl-CoA_dh_1"/>
    <property type="match status" value="1"/>
</dbReference>
<dbReference type="InterPro" id="IPR052161">
    <property type="entry name" value="Mycobact_Acyl-CoA_DH"/>
</dbReference>
<dbReference type="PANTHER" id="PTHR43292">
    <property type="entry name" value="ACYL-COA DEHYDROGENASE"/>
    <property type="match status" value="1"/>
</dbReference>
<evidence type="ECO:0000313" key="11">
    <source>
        <dbReference type="Proteomes" id="UP001596074"/>
    </source>
</evidence>
<evidence type="ECO:0000256" key="3">
    <source>
        <dbReference type="ARBA" id="ARBA00022630"/>
    </source>
</evidence>
<dbReference type="Pfam" id="PF02770">
    <property type="entry name" value="Acyl-CoA_dh_M"/>
    <property type="match status" value="1"/>
</dbReference>
<evidence type="ECO:0000256" key="6">
    <source>
        <dbReference type="RuleBase" id="RU362125"/>
    </source>
</evidence>
<dbReference type="SUPFAM" id="SSF56645">
    <property type="entry name" value="Acyl-CoA dehydrogenase NM domain-like"/>
    <property type="match status" value="1"/>
</dbReference>
<reference evidence="11" key="1">
    <citation type="journal article" date="2019" name="Int. J. Syst. Evol. Microbiol.">
        <title>The Global Catalogue of Microorganisms (GCM) 10K type strain sequencing project: providing services to taxonomists for standard genome sequencing and annotation.</title>
        <authorList>
            <consortium name="The Broad Institute Genomics Platform"/>
            <consortium name="The Broad Institute Genome Sequencing Center for Infectious Disease"/>
            <person name="Wu L."/>
            <person name="Ma J."/>
        </authorList>
    </citation>
    <scope>NUCLEOTIDE SEQUENCE [LARGE SCALE GENOMIC DNA]</scope>
    <source>
        <strain evidence="11">KCTC 42087</strain>
    </source>
</reference>
<keyword evidence="3 6" id="KW-0285">Flavoprotein</keyword>
<keyword evidence="5 6" id="KW-0560">Oxidoreductase</keyword>
<dbReference type="InterPro" id="IPR013786">
    <property type="entry name" value="AcylCoA_DH/ox_N"/>
</dbReference>
<evidence type="ECO:0000259" key="7">
    <source>
        <dbReference type="Pfam" id="PF00441"/>
    </source>
</evidence>
<dbReference type="RefSeq" id="WP_378287820.1">
    <property type="nucleotide sequence ID" value="NZ_JBHSON010000076.1"/>
</dbReference>
<dbReference type="EMBL" id="JBHSON010000076">
    <property type="protein sequence ID" value="MFC5751859.1"/>
    <property type="molecule type" value="Genomic_DNA"/>
</dbReference>
<dbReference type="InterPro" id="IPR037069">
    <property type="entry name" value="AcylCoA_DH/ox_N_sf"/>
</dbReference>
<evidence type="ECO:0000259" key="8">
    <source>
        <dbReference type="Pfam" id="PF02770"/>
    </source>
</evidence>
<dbReference type="SUPFAM" id="SSF47203">
    <property type="entry name" value="Acyl-CoA dehydrogenase C-terminal domain-like"/>
    <property type="match status" value="1"/>
</dbReference>
<sequence>MLTYEDSPQEADFRAALRAWLAGHTPAGPRPLGGPERAAFDTAWHRALFRDGWMGLSWPADYGGRGLPPVYEAVLADEVGAAGAPPVPHSAFLGRALLHHGTAEQRRRFLPGLLSGEEIWCQGFSEPDAGSDLAALSTRAEPAGTGYVVTGRKIWTSDAAWADRCLLVARTDPGAARHRGLSALVVDMGEPGVTVRPIRQANGDEEFNEVLLDGVRVPAGRVVGRPGDGWRVAMTTVAYERGPADIGFSSRYARAIRRLAGQAAHADRPPAVRRAVARAFVHTEMLRLHVLRSLSARSDGAPPGPESSVDKLLSTRTEQLLYQVAMDALGTAPLLGDEGPALFDYLYSRAASIAGGTSQIQRSIVAERLLHLPRAR</sequence>
<gene>
    <name evidence="10" type="ORF">ACFPZN_40155</name>
</gene>
<dbReference type="InterPro" id="IPR009100">
    <property type="entry name" value="AcylCoA_DH/oxidase_NM_dom_sf"/>
</dbReference>
<feature type="domain" description="Acyl-CoA dehydrogenase/oxidase N-terminal" evidence="9">
    <location>
        <begin position="8"/>
        <end position="117"/>
    </location>
</feature>
<comment type="caution">
    <text evidence="10">The sequence shown here is derived from an EMBL/GenBank/DDBJ whole genome shotgun (WGS) entry which is preliminary data.</text>
</comment>
<evidence type="ECO:0000256" key="2">
    <source>
        <dbReference type="ARBA" id="ARBA00009347"/>
    </source>
</evidence>
<dbReference type="Pfam" id="PF02771">
    <property type="entry name" value="Acyl-CoA_dh_N"/>
    <property type="match status" value="1"/>
</dbReference>
<evidence type="ECO:0000256" key="1">
    <source>
        <dbReference type="ARBA" id="ARBA00001974"/>
    </source>
</evidence>
<name>A0ABW1ACC9_9ACTN</name>
<comment type="cofactor">
    <cofactor evidence="1 6">
        <name>FAD</name>
        <dbReference type="ChEBI" id="CHEBI:57692"/>
    </cofactor>
</comment>
<feature type="domain" description="Acyl-CoA oxidase/dehydrogenase middle" evidence="8">
    <location>
        <begin position="121"/>
        <end position="204"/>
    </location>
</feature>
<feature type="domain" description="Acyl-CoA dehydrogenase/oxidase C-terminal" evidence="7">
    <location>
        <begin position="227"/>
        <end position="370"/>
    </location>
</feature>
<keyword evidence="4 6" id="KW-0274">FAD</keyword>
<dbReference type="InterPro" id="IPR009075">
    <property type="entry name" value="AcylCo_DH/oxidase_C"/>
</dbReference>
<dbReference type="InterPro" id="IPR006091">
    <property type="entry name" value="Acyl-CoA_Oxase/DH_mid-dom"/>
</dbReference>
<dbReference type="Gene3D" id="2.40.110.10">
    <property type="entry name" value="Butyryl-CoA Dehydrogenase, subunit A, domain 2"/>
    <property type="match status" value="1"/>
</dbReference>
<dbReference type="Gene3D" id="1.10.540.10">
    <property type="entry name" value="Acyl-CoA dehydrogenase/oxidase, N-terminal domain"/>
    <property type="match status" value="1"/>
</dbReference>
<comment type="similarity">
    <text evidence="2 6">Belongs to the acyl-CoA dehydrogenase family.</text>
</comment>
<accession>A0ABW1ACC9</accession>
<dbReference type="PANTHER" id="PTHR43292:SF3">
    <property type="entry name" value="ACYL-COA DEHYDROGENASE FADE29"/>
    <property type="match status" value="1"/>
</dbReference>
<evidence type="ECO:0000256" key="5">
    <source>
        <dbReference type="ARBA" id="ARBA00023002"/>
    </source>
</evidence>
<dbReference type="Gene3D" id="1.20.140.10">
    <property type="entry name" value="Butyryl-CoA Dehydrogenase, subunit A, domain 3"/>
    <property type="match status" value="1"/>
</dbReference>